<feature type="region of interest" description="Disordered" evidence="1">
    <location>
        <begin position="127"/>
        <end position="157"/>
    </location>
</feature>
<dbReference type="EMBL" id="UXSR01005961">
    <property type="protein sequence ID" value="VDD84055.1"/>
    <property type="molecule type" value="Genomic_DNA"/>
</dbReference>
<evidence type="ECO:0000313" key="2">
    <source>
        <dbReference type="EMBL" id="VDD84055.1"/>
    </source>
</evidence>
<feature type="compositionally biased region" description="Polar residues" evidence="1">
    <location>
        <begin position="137"/>
        <end position="148"/>
    </location>
</feature>
<organism evidence="4">
    <name type="scientific">Mesocestoides corti</name>
    <name type="common">Flatworm</name>
    <dbReference type="NCBI Taxonomy" id="53468"/>
    <lineage>
        <taxon>Eukaryota</taxon>
        <taxon>Metazoa</taxon>
        <taxon>Spiralia</taxon>
        <taxon>Lophotrochozoa</taxon>
        <taxon>Platyhelminthes</taxon>
        <taxon>Cestoda</taxon>
        <taxon>Eucestoda</taxon>
        <taxon>Cyclophyllidea</taxon>
        <taxon>Mesocestoididae</taxon>
        <taxon>Mesocestoides</taxon>
    </lineage>
</organism>
<keyword evidence="3" id="KW-1185">Reference proteome</keyword>
<dbReference type="WBParaSite" id="MCU_010985-RA">
    <property type="protein sequence ID" value="MCU_010985-RA"/>
    <property type="gene ID" value="MCU_010985"/>
</dbReference>
<proteinExistence type="predicted"/>
<accession>A0A0R3UQA5</accession>
<dbReference type="AlphaFoldDB" id="A0A0R3UQA5"/>
<reference evidence="2 3" key="1">
    <citation type="submission" date="2018-10" db="EMBL/GenBank/DDBJ databases">
        <authorList>
            <consortium name="Pathogen Informatics"/>
        </authorList>
    </citation>
    <scope>NUCLEOTIDE SEQUENCE [LARGE SCALE GENOMIC DNA]</scope>
</reference>
<protein>
    <submittedName>
        <fullName evidence="2 4">Uncharacterized protein</fullName>
    </submittedName>
</protein>
<evidence type="ECO:0000256" key="1">
    <source>
        <dbReference type="SAM" id="MobiDB-lite"/>
    </source>
</evidence>
<sequence length="157" mass="16822">MAAPSAPTPHEFSYYAIQVVMLRNDTTPFRDQRERETEVVYPSVPARYPSSTSSPRSHGNDLCSCNDHASVASWVKAYTHAHACPFSPPRDEVGGGGGRSTAPRPVCSLQPRRLMFTAAEAGISLSRSRSLAEASATDSQTPNATSLLSPPASCPRC</sequence>
<dbReference type="Proteomes" id="UP000267029">
    <property type="component" value="Unassembled WGS sequence"/>
</dbReference>
<evidence type="ECO:0000313" key="4">
    <source>
        <dbReference type="WBParaSite" id="MCU_010985-RA"/>
    </source>
</evidence>
<reference evidence="4" key="2">
    <citation type="submission" date="2019-11" db="UniProtKB">
        <authorList>
            <consortium name="WormBaseParasite"/>
        </authorList>
    </citation>
    <scope>IDENTIFICATION</scope>
</reference>
<feature type="region of interest" description="Disordered" evidence="1">
    <location>
        <begin position="86"/>
        <end position="106"/>
    </location>
</feature>
<evidence type="ECO:0000313" key="3">
    <source>
        <dbReference type="Proteomes" id="UP000267029"/>
    </source>
</evidence>
<name>A0A0R3UQA5_MESCO</name>
<gene>
    <name evidence="2" type="ORF">MCOS_LOCUS10058</name>
</gene>
<feature type="compositionally biased region" description="Low complexity" evidence="1">
    <location>
        <begin position="127"/>
        <end position="136"/>
    </location>
</feature>